<accession>A0A486PID2</accession>
<dbReference type="AlphaFoldDB" id="A0A486PID2"/>
<proteinExistence type="predicted"/>
<sequence>MKNALTIASEKLCKPSKKWKPADKPEMLLLVNRILLENLLNNLVSSIFSESQFEFSNFFTDTFLSLSGF</sequence>
<name>A0A486PID2_KLEPN</name>
<dbReference type="EMBL" id="CAAHCS010000004">
    <property type="protein sequence ID" value="VGL74425.1"/>
    <property type="molecule type" value="Genomic_DNA"/>
</dbReference>
<gene>
    <name evidence="1" type="ORF">SAMEA4873648_03118</name>
</gene>
<evidence type="ECO:0000313" key="1">
    <source>
        <dbReference type="EMBL" id="VGL74425.1"/>
    </source>
</evidence>
<organism evidence="1">
    <name type="scientific">Klebsiella pneumoniae</name>
    <dbReference type="NCBI Taxonomy" id="573"/>
    <lineage>
        <taxon>Bacteria</taxon>
        <taxon>Pseudomonadati</taxon>
        <taxon>Pseudomonadota</taxon>
        <taxon>Gammaproteobacteria</taxon>
        <taxon>Enterobacterales</taxon>
        <taxon>Enterobacteriaceae</taxon>
        <taxon>Klebsiella/Raoultella group</taxon>
        <taxon>Klebsiella</taxon>
        <taxon>Klebsiella pneumoniae complex</taxon>
    </lineage>
</organism>
<reference evidence="1" key="1">
    <citation type="submission" date="2019-03" db="EMBL/GenBank/DDBJ databases">
        <authorList>
            <consortium name="Pathogen Informatics"/>
        </authorList>
    </citation>
    <scope>NUCLEOTIDE SEQUENCE</scope>
    <source>
        <strain evidence="1">5012STDY7626446</strain>
    </source>
</reference>
<protein>
    <submittedName>
        <fullName evidence="1">Uncharacterized protein</fullName>
    </submittedName>
</protein>